<keyword evidence="5" id="KW-0949">S-adenosyl-L-methionine</keyword>
<sequence length="214" mass="23479">MTIDFRQLRENMVEQQVRPWEVVDMRVLETLNAVPREAFVPEAQRAHAYADTALPLGGGEFMMKPVIEGRTLQALLPQAHERVLEIGAGSGYLAACLARLSAHVTSLEIDGDLASRARENLTANGSNNVDVIEADAMSWKTDKTFDVVCVSGAVNDLPAHFQEWLAPTGRLFVIQGQSPVMEAVVRHADGKTDSMFETDLPYLRGAAPAPTFKF</sequence>
<accession>A0ABX8WPR5</accession>
<dbReference type="EMBL" id="CP080544">
    <property type="protein sequence ID" value="QYR52804.1"/>
    <property type="molecule type" value="Genomic_DNA"/>
</dbReference>
<evidence type="ECO:0000256" key="1">
    <source>
        <dbReference type="ARBA" id="ARBA00005369"/>
    </source>
</evidence>
<dbReference type="InterPro" id="IPR000682">
    <property type="entry name" value="PCMT"/>
</dbReference>
<evidence type="ECO:0000259" key="7">
    <source>
        <dbReference type="SMART" id="SM00650"/>
    </source>
</evidence>
<evidence type="ECO:0000313" key="9">
    <source>
        <dbReference type="Proteomes" id="UP000824755"/>
    </source>
</evidence>
<evidence type="ECO:0000256" key="2">
    <source>
        <dbReference type="ARBA" id="ARBA00013346"/>
    </source>
</evidence>
<gene>
    <name evidence="8" type="ORF">H8L67_09560</name>
</gene>
<dbReference type="PANTHER" id="PTHR11579:SF18">
    <property type="entry name" value="PROTEIN-L-ISOASPARTATE O-METHYLTRANSFERASE"/>
    <property type="match status" value="1"/>
</dbReference>
<evidence type="ECO:0000313" key="8">
    <source>
        <dbReference type="EMBL" id="QYR52804.1"/>
    </source>
</evidence>
<evidence type="ECO:0000256" key="5">
    <source>
        <dbReference type="ARBA" id="ARBA00022691"/>
    </source>
</evidence>
<dbReference type="InterPro" id="IPR029063">
    <property type="entry name" value="SAM-dependent_MTases_sf"/>
</dbReference>
<dbReference type="PANTHER" id="PTHR11579">
    <property type="entry name" value="PROTEIN-L-ISOASPARTATE O-METHYLTRANSFERASE"/>
    <property type="match status" value="1"/>
</dbReference>
<evidence type="ECO:0000256" key="3">
    <source>
        <dbReference type="ARBA" id="ARBA00022603"/>
    </source>
</evidence>
<evidence type="ECO:0000256" key="6">
    <source>
        <dbReference type="ARBA" id="ARBA00030757"/>
    </source>
</evidence>
<protein>
    <recommendedName>
        <fullName evidence="2">Protein-L-isoaspartate O-methyltransferase</fullName>
    </recommendedName>
    <alternativeName>
        <fullName evidence="6">Protein L-isoaspartyl methyltransferase</fullName>
    </alternativeName>
</protein>
<dbReference type="SUPFAM" id="SSF53335">
    <property type="entry name" value="S-adenosyl-L-methionine-dependent methyltransferases"/>
    <property type="match status" value="1"/>
</dbReference>
<proteinExistence type="inferred from homology"/>
<evidence type="ECO:0000256" key="4">
    <source>
        <dbReference type="ARBA" id="ARBA00022679"/>
    </source>
</evidence>
<keyword evidence="4" id="KW-0808">Transferase</keyword>
<keyword evidence="9" id="KW-1185">Reference proteome</keyword>
<dbReference type="Pfam" id="PF01135">
    <property type="entry name" value="PCMT"/>
    <property type="match status" value="1"/>
</dbReference>
<dbReference type="Gene3D" id="3.40.50.150">
    <property type="entry name" value="Vaccinia Virus protein VP39"/>
    <property type="match status" value="1"/>
</dbReference>
<comment type="similarity">
    <text evidence="1">Belongs to the methyltransferase superfamily. L-isoaspartyl/D-aspartyl protein methyltransferase family.</text>
</comment>
<name>A0ABX8WPR5_9GAMM</name>
<dbReference type="InterPro" id="IPR020598">
    <property type="entry name" value="rRNA_Ade_methylase_Trfase_N"/>
</dbReference>
<dbReference type="CDD" id="cd02440">
    <property type="entry name" value="AdoMet_MTases"/>
    <property type="match status" value="1"/>
</dbReference>
<dbReference type="Proteomes" id="UP000824755">
    <property type="component" value="Chromosome"/>
</dbReference>
<organism evidence="8 9">
    <name type="scientific">Lysobacter soyae</name>
    <dbReference type="NCBI Taxonomy" id="2764185"/>
    <lineage>
        <taxon>Bacteria</taxon>
        <taxon>Pseudomonadati</taxon>
        <taxon>Pseudomonadota</taxon>
        <taxon>Gammaproteobacteria</taxon>
        <taxon>Lysobacterales</taxon>
        <taxon>Lysobacteraceae</taxon>
        <taxon>Lysobacter</taxon>
    </lineage>
</organism>
<keyword evidence="3" id="KW-0489">Methyltransferase</keyword>
<dbReference type="SMART" id="SM00650">
    <property type="entry name" value="rADc"/>
    <property type="match status" value="1"/>
</dbReference>
<reference evidence="8 9" key="1">
    <citation type="submission" date="2021-08" db="EMBL/GenBank/DDBJ databases">
        <title>Lysobacter sp. strain CJ11 Genome sequencing and assembly.</title>
        <authorList>
            <person name="Kim I."/>
        </authorList>
    </citation>
    <scope>NUCLEOTIDE SEQUENCE [LARGE SCALE GENOMIC DNA]</scope>
    <source>
        <strain evidence="8 9">CJ11</strain>
    </source>
</reference>
<feature type="domain" description="Ribosomal RNA adenine methylase transferase N-terminal" evidence="7">
    <location>
        <begin position="71"/>
        <end position="187"/>
    </location>
</feature>
<dbReference type="RefSeq" id="WP_220379615.1">
    <property type="nucleotide sequence ID" value="NZ_CP080544.1"/>
</dbReference>